<dbReference type="Gene3D" id="1.20.120.1450">
    <property type="match status" value="1"/>
</dbReference>
<name>A0ABS3W720_9BACL</name>
<accession>A0ABS3W720</accession>
<reference evidence="1 2" key="1">
    <citation type="submission" date="2021-03" db="EMBL/GenBank/DDBJ databases">
        <title>Paenibacillus artemisicola MWE-103 whole genome sequence.</title>
        <authorList>
            <person name="Ham Y.J."/>
        </authorList>
    </citation>
    <scope>NUCLEOTIDE SEQUENCE [LARGE SCALE GENOMIC DNA]</scope>
    <source>
        <strain evidence="1 2">MWE-103</strain>
    </source>
</reference>
<keyword evidence="2" id="KW-1185">Reference proteome</keyword>
<sequence>MKPYKVPEIAKKYVDYDMIQAHTELPAFPDSRARLLFTFLSNQRTPLLHSELYTLVVSLVQLGMDTHDLIDESGRVAEKEMRSRQLKVLAGDYYSSRFYQLLAQAGQVGMIRRISNGVCEVNRLKVNFYMKMKQLKLTAEDYLNQCAQIRTELFTVFTDILDDRMARVWTELLQGVGRCEVVLDELKRSDKPERFGGSWGYWHVLHVGTDEEKRKLADDPQEPSLAASLLAAYDIRAELAEKLRQSVAAVQSVIARLDSDKLVRELQQIGETFLRPLLPAASASALNERR</sequence>
<proteinExistence type="predicted"/>
<dbReference type="Pfam" id="PF07307">
    <property type="entry name" value="HEPPP_synt_1"/>
    <property type="match status" value="1"/>
</dbReference>
<protein>
    <submittedName>
        <fullName evidence="1">Heptaprenyl diphosphate synthase component 1</fullName>
    </submittedName>
</protein>
<dbReference type="Proteomes" id="UP000670947">
    <property type="component" value="Unassembled WGS sequence"/>
</dbReference>
<evidence type="ECO:0000313" key="2">
    <source>
        <dbReference type="Proteomes" id="UP000670947"/>
    </source>
</evidence>
<dbReference type="InterPro" id="IPR009920">
    <property type="entry name" value="HEPPP_synth_su1"/>
</dbReference>
<comment type="caution">
    <text evidence="1">The sequence shown here is derived from an EMBL/GenBank/DDBJ whole genome shotgun (WGS) entry which is preliminary data.</text>
</comment>
<dbReference type="EMBL" id="JAGGDJ010000003">
    <property type="protein sequence ID" value="MBO7744089.1"/>
    <property type="molecule type" value="Genomic_DNA"/>
</dbReference>
<gene>
    <name evidence="1" type="ORF">I8J29_07790</name>
</gene>
<organism evidence="1 2">
    <name type="scientific">Paenibacillus artemisiicola</name>
    <dbReference type="NCBI Taxonomy" id="1172618"/>
    <lineage>
        <taxon>Bacteria</taxon>
        <taxon>Bacillati</taxon>
        <taxon>Bacillota</taxon>
        <taxon>Bacilli</taxon>
        <taxon>Bacillales</taxon>
        <taxon>Paenibacillaceae</taxon>
        <taxon>Paenibacillus</taxon>
    </lineage>
</organism>
<evidence type="ECO:0000313" key="1">
    <source>
        <dbReference type="EMBL" id="MBO7744089.1"/>
    </source>
</evidence>
<dbReference type="RefSeq" id="WP_208847049.1">
    <property type="nucleotide sequence ID" value="NZ_JAGGDJ010000003.1"/>
</dbReference>